<dbReference type="SUPFAM" id="SSF52075">
    <property type="entry name" value="Outer arm dynein light chain 1"/>
    <property type="match status" value="1"/>
</dbReference>
<feature type="compositionally biased region" description="Polar residues" evidence="3">
    <location>
        <begin position="51"/>
        <end position="60"/>
    </location>
</feature>
<evidence type="ECO:0000256" key="2">
    <source>
        <dbReference type="ARBA" id="ARBA00022737"/>
    </source>
</evidence>
<organism evidence="6">
    <name type="scientific">marine sediment metagenome</name>
    <dbReference type="NCBI Taxonomy" id="412755"/>
    <lineage>
        <taxon>unclassified sequences</taxon>
        <taxon>metagenomes</taxon>
        <taxon>ecological metagenomes</taxon>
    </lineage>
</organism>
<feature type="domain" description="Disease resistance R13L4/SHOC-2-like LRR" evidence="5">
    <location>
        <begin position="381"/>
        <end position="501"/>
    </location>
</feature>
<dbReference type="EMBL" id="LAZR01017131">
    <property type="protein sequence ID" value="KKM01674.1"/>
    <property type="molecule type" value="Genomic_DNA"/>
</dbReference>
<dbReference type="Gene3D" id="3.80.10.10">
    <property type="entry name" value="Ribonuclease Inhibitor"/>
    <property type="match status" value="1"/>
</dbReference>
<feature type="compositionally biased region" description="Basic and acidic residues" evidence="3">
    <location>
        <begin position="21"/>
        <end position="50"/>
    </location>
</feature>
<feature type="non-terminal residue" evidence="6">
    <location>
        <position position="583"/>
    </location>
</feature>
<dbReference type="Pfam" id="PF14130">
    <property type="entry name" value="Cap4_nuclease"/>
    <property type="match status" value="1"/>
</dbReference>
<dbReference type="PROSITE" id="PS51450">
    <property type="entry name" value="LRR"/>
    <property type="match status" value="4"/>
</dbReference>
<dbReference type="SMART" id="SM00365">
    <property type="entry name" value="LRR_SD22"/>
    <property type="match status" value="4"/>
</dbReference>
<evidence type="ECO:0000259" key="4">
    <source>
        <dbReference type="Pfam" id="PF14130"/>
    </source>
</evidence>
<dbReference type="InterPro" id="IPR055414">
    <property type="entry name" value="LRR_R13L4/SHOC2-like"/>
</dbReference>
<dbReference type="Pfam" id="PF23598">
    <property type="entry name" value="LRR_14"/>
    <property type="match status" value="1"/>
</dbReference>
<evidence type="ECO:0000256" key="1">
    <source>
        <dbReference type="ARBA" id="ARBA00022614"/>
    </source>
</evidence>
<accession>A0A0F9GSA1</accession>
<reference evidence="6" key="1">
    <citation type="journal article" date="2015" name="Nature">
        <title>Complex archaea that bridge the gap between prokaryotes and eukaryotes.</title>
        <authorList>
            <person name="Spang A."/>
            <person name="Saw J.H."/>
            <person name="Jorgensen S.L."/>
            <person name="Zaremba-Niedzwiedzka K."/>
            <person name="Martijn J."/>
            <person name="Lind A.E."/>
            <person name="van Eijk R."/>
            <person name="Schleper C."/>
            <person name="Guy L."/>
            <person name="Ettema T.J."/>
        </authorList>
    </citation>
    <scope>NUCLEOTIDE SEQUENCE</scope>
</reference>
<dbReference type="InterPro" id="IPR025382">
    <property type="entry name" value="Cap4-like_endonuclease_dom"/>
</dbReference>
<protein>
    <submittedName>
        <fullName evidence="6">Uncharacterized protein</fullName>
    </submittedName>
</protein>
<dbReference type="SMART" id="SM00369">
    <property type="entry name" value="LRR_TYP"/>
    <property type="match status" value="3"/>
</dbReference>
<dbReference type="PANTHER" id="PTHR24366:SF96">
    <property type="entry name" value="LEUCINE RICH REPEAT CONTAINING 53"/>
    <property type="match status" value="1"/>
</dbReference>
<dbReference type="InterPro" id="IPR001611">
    <property type="entry name" value="Leu-rich_rpt"/>
</dbReference>
<proteinExistence type="predicted"/>
<dbReference type="PANTHER" id="PTHR24366">
    <property type="entry name" value="IG(IMMUNOGLOBULIN) AND LRR(LEUCINE RICH REPEAT) DOMAINS"/>
    <property type="match status" value="1"/>
</dbReference>
<feature type="region of interest" description="Disordered" evidence="3">
    <location>
        <begin position="1"/>
        <end position="60"/>
    </location>
</feature>
<dbReference type="InterPro" id="IPR003591">
    <property type="entry name" value="Leu-rich_rpt_typical-subtyp"/>
</dbReference>
<evidence type="ECO:0000256" key="3">
    <source>
        <dbReference type="SAM" id="MobiDB-lite"/>
    </source>
</evidence>
<dbReference type="GO" id="GO:0004518">
    <property type="term" value="F:nuclease activity"/>
    <property type="evidence" value="ECO:0007669"/>
    <property type="project" value="InterPro"/>
</dbReference>
<sequence length="583" mass="67853">MKSENNEILNKKREKKSAKLNKLEDEVKTQVSERGKINENHTDGVNHHASSDSLNEQSNGDIGAETAKNYRYQHLWTTFIALEMLFKRNIIAVYCEYLDDITIELTDNRLKVIQVKTKNTIDRKNFSLSDKKIGRTLDVFFSIEKKFQNKIVEYEIRTNKSFISKKKSLDIFDVIAKFQRNSSKAYNEAYEFISGISSVKTTKNYDKSVIFQVFKKLQIPKYAESYEKLNQEIDAKIARILNRYNVYGENRKIPELKSQLMDLVYRRSSNDEYDPKALIYGIYPQGHRIKSIDAKESKKIIKSDVFLIFKDIINDFNINLENLNINSQLDEGEKKSLKIIQKNLRLRINEESLISKSSANGVVVRNGYVIRLKLTKLIPLITAVPKEIFNLSKLEFLSLASNQIKVIPNKIKQLNNLTELHLDHNYISRLPEEFNKLQNLRILSLPNNRIEEINGKLLELENLQELNISYNPLKSIIIEELPSNLKKLDLSFTSLSVDTKKLIKNTKIVYNNSDPFPYEKYCNSGKSYIFSFDDYNKVILLENSLGNFESPKDLAYFLKIHLKTIQKILRGLKTSIKDYYKIT</sequence>
<feature type="compositionally biased region" description="Basic and acidic residues" evidence="3">
    <location>
        <begin position="1"/>
        <end position="11"/>
    </location>
</feature>
<feature type="domain" description="CD-NTase associated protein 4-like DNA endonuclease" evidence="4">
    <location>
        <begin position="63"/>
        <end position="266"/>
    </location>
</feature>
<name>A0A0F9GSA1_9ZZZZ</name>
<evidence type="ECO:0000313" key="6">
    <source>
        <dbReference type="EMBL" id="KKM01674.1"/>
    </source>
</evidence>
<dbReference type="AlphaFoldDB" id="A0A0F9GSA1"/>
<dbReference type="InterPro" id="IPR032675">
    <property type="entry name" value="LRR_dom_sf"/>
</dbReference>
<gene>
    <name evidence="6" type="ORF">LCGC14_1792090</name>
</gene>
<keyword evidence="2" id="KW-0677">Repeat</keyword>
<evidence type="ECO:0000259" key="5">
    <source>
        <dbReference type="Pfam" id="PF23598"/>
    </source>
</evidence>
<comment type="caution">
    <text evidence="6">The sequence shown here is derived from an EMBL/GenBank/DDBJ whole genome shotgun (WGS) entry which is preliminary data.</text>
</comment>
<keyword evidence="1" id="KW-0433">Leucine-rich repeat</keyword>